<organism evidence="2 3">
    <name type="scientific">Candidatus Beckwithbacteria bacterium GW2011_GWC2_47_9</name>
    <dbReference type="NCBI Taxonomy" id="1618373"/>
    <lineage>
        <taxon>Bacteria</taxon>
        <taxon>Candidatus Beckwithiibacteriota</taxon>
    </lineage>
</organism>
<comment type="caution">
    <text evidence="2">The sequence shown here is derived from an EMBL/GenBank/DDBJ whole genome shotgun (WGS) entry which is preliminary data.</text>
</comment>
<feature type="transmembrane region" description="Helical" evidence="1">
    <location>
        <begin position="18"/>
        <end position="37"/>
    </location>
</feature>
<dbReference type="AlphaFoldDB" id="A0A0G1U0U1"/>
<reference evidence="2 3" key="1">
    <citation type="journal article" date="2015" name="Nature">
        <title>rRNA introns, odd ribosomes, and small enigmatic genomes across a large radiation of phyla.</title>
        <authorList>
            <person name="Brown C.T."/>
            <person name="Hug L.A."/>
            <person name="Thomas B.C."/>
            <person name="Sharon I."/>
            <person name="Castelle C.J."/>
            <person name="Singh A."/>
            <person name="Wilkins M.J."/>
            <person name="Williams K.H."/>
            <person name="Banfield J.F."/>
        </authorList>
    </citation>
    <scope>NUCLEOTIDE SEQUENCE [LARGE SCALE GENOMIC DNA]</scope>
</reference>
<sequence length="303" mass="34172">MKGQIDMIFTPKPQHTKILLGIFGIAAIAGIAIFINTKTRGDTQTAMSDKSPSIEELQQEMSRIAQYEFEHGCVEKNERGQDVFCGESKQEVDAAEARYNAAVKASTMPDPSTQQSDLNAIRNFIGDQGLVLEYSRSQSPANFDVGVLTKLSDYGDEKIEKPEAWKRMVNIYRATKEIENTCQVYEYEVYPKTHDLIEVRVVYPDNYQGKCTKGDLFSPKTSEAKIKEVGQAYLKNLGLTQSFTVTPVDDMSRWQWKWQDADYKLSDGLVGRSAVDSKPTIRIFISSSGKLLQYNNTIPLFEN</sequence>
<name>A0A0G1U0U1_9BACT</name>
<evidence type="ECO:0000313" key="3">
    <source>
        <dbReference type="Proteomes" id="UP000034772"/>
    </source>
</evidence>
<dbReference type="Proteomes" id="UP000034772">
    <property type="component" value="Unassembled WGS sequence"/>
</dbReference>
<protein>
    <submittedName>
        <fullName evidence="2">Uncharacterized protein</fullName>
    </submittedName>
</protein>
<keyword evidence="1" id="KW-0812">Transmembrane</keyword>
<evidence type="ECO:0000313" key="2">
    <source>
        <dbReference type="EMBL" id="KKU87649.1"/>
    </source>
</evidence>
<gene>
    <name evidence="2" type="ORF">UY17_C0012G0008</name>
</gene>
<accession>A0A0G1U0U1</accession>
<evidence type="ECO:0000256" key="1">
    <source>
        <dbReference type="SAM" id="Phobius"/>
    </source>
</evidence>
<keyword evidence="1" id="KW-0472">Membrane</keyword>
<keyword evidence="1" id="KW-1133">Transmembrane helix</keyword>
<proteinExistence type="predicted"/>
<dbReference type="EMBL" id="LCOZ01000012">
    <property type="protein sequence ID" value="KKU87649.1"/>
    <property type="molecule type" value="Genomic_DNA"/>
</dbReference>